<dbReference type="PANTHER" id="PTHR38167:SF1">
    <property type="entry name" value="C2H2-TYPE DOMAIN-CONTAINING PROTEIN"/>
    <property type="match status" value="1"/>
</dbReference>
<evidence type="ECO:0000313" key="1">
    <source>
        <dbReference type="EMBL" id="KAF2212727.1"/>
    </source>
</evidence>
<dbReference type="EMBL" id="ML992672">
    <property type="protein sequence ID" value="KAF2212727.1"/>
    <property type="molecule type" value="Genomic_DNA"/>
</dbReference>
<dbReference type="Proteomes" id="UP000799539">
    <property type="component" value="Unassembled WGS sequence"/>
</dbReference>
<dbReference type="AlphaFoldDB" id="A0A6A6FGY3"/>
<proteinExistence type="predicted"/>
<sequence>AIRSANQDRLCTLLLEIVTTIPAAAALAEERLQILIQAHDRSDMRPSERKAYEMCQNCKEEYSVENNYRGSCVYHNGNKIVNYDSEIWTDHDDACHGPPEAHENDPCYEEGFFWGCCEEPIDSAGCVVSRHEP</sequence>
<organism evidence="1 2">
    <name type="scientific">Cercospora zeae-maydis SCOH1-5</name>
    <dbReference type="NCBI Taxonomy" id="717836"/>
    <lineage>
        <taxon>Eukaryota</taxon>
        <taxon>Fungi</taxon>
        <taxon>Dikarya</taxon>
        <taxon>Ascomycota</taxon>
        <taxon>Pezizomycotina</taxon>
        <taxon>Dothideomycetes</taxon>
        <taxon>Dothideomycetidae</taxon>
        <taxon>Mycosphaerellales</taxon>
        <taxon>Mycosphaerellaceae</taxon>
        <taxon>Cercospora</taxon>
    </lineage>
</organism>
<feature type="non-terminal residue" evidence="1">
    <location>
        <position position="133"/>
    </location>
</feature>
<evidence type="ECO:0000313" key="2">
    <source>
        <dbReference type="Proteomes" id="UP000799539"/>
    </source>
</evidence>
<dbReference type="PANTHER" id="PTHR38167">
    <property type="entry name" value="C2H2-TYPE DOMAIN-CONTAINING PROTEIN"/>
    <property type="match status" value="1"/>
</dbReference>
<name>A0A6A6FGY3_9PEZI</name>
<reference evidence="1" key="1">
    <citation type="journal article" date="2020" name="Stud. Mycol.">
        <title>101 Dothideomycetes genomes: a test case for predicting lifestyles and emergence of pathogens.</title>
        <authorList>
            <person name="Haridas S."/>
            <person name="Albert R."/>
            <person name="Binder M."/>
            <person name="Bloem J."/>
            <person name="Labutti K."/>
            <person name="Salamov A."/>
            <person name="Andreopoulos B."/>
            <person name="Baker S."/>
            <person name="Barry K."/>
            <person name="Bills G."/>
            <person name="Bluhm B."/>
            <person name="Cannon C."/>
            <person name="Castanera R."/>
            <person name="Culley D."/>
            <person name="Daum C."/>
            <person name="Ezra D."/>
            <person name="Gonzalez J."/>
            <person name="Henrissat B."/>
            <person name="Kuo A."/>
            <person name="Liang C."/>
            <person name="Lipzen A."/>
            <person name="Lutzoni F."/>
            <person name="Magnuson J."/>
            <person name="Mondo S."/>
            <person name="Nolan M."/>
            <person name="Ohm R."/>
            <person name="Pangilinan J."/>
            <person name="Park H.-J."/>
            <person name="Ramirez L."/>
            <person name="Alfaro M."/>
            <person name="Sun H."/>
            <person name="Tritt A."/>
            <person name="Yoshinaga Y."/>
            <person name="Zwiers L.-H."/>
            <person name="Turgeon B."/>
            <person name="Goodwin S."/>
            <person name="Spatafora J."/>
            <person name="Crous P."/>
            <person name="Grigoriev I."/>
        </authorList>
    </citation>
    <scope>NUCLEOTIDE SEQUENCE</scope>
    <source>
        <strain evidence="1">SCOH1-5</strain>
    </source>
</reference>
<feature type="non-terminal residue" evidence="1">
    <location>
        <position position="1"/>
    </location>
</feature>
<keyword evidence="2" id="KW-1185">Reference proteome</keyword>
<accession>A0A6A6FGY3</accession>
<protein>
    <submittedName>
        <fullName evidence="1">Uncharacterized protein</fullName>
    </submittedName>
</protein>
<dbReference type="OrthoDB" id="5422613at2759"/>
<gene>
    <name evidence="1" type="ORF">CERZMDRAFT_6298</name>
</gene>